<gene>
    <name evidence="1" type="ORF">BFR47_10515</name>
</gene>
<evidence type="ECO:0000313" key="1">
    <source>
        <dbReference type="EMBL" id="OIN13100.1"/>
    </source>
</evidence>
<proteinExistence type="predicted"/>
<accession>A0A1J4QI48</accession>
<comment type="caution">
    <text evidence="1">The sequence shown here is derived from an EMBL/GenBank/DDBJ whole genome shotgun (WGS) entry which is preliminary data.</text>
</comment>
<dbReference type="AlphaFoldDB" id="A0A1J4QI48"/>
<dbReference type="EMBL" id="MDKE01000007">
    <property type="protein sequence ID" value="OIN13100.1"/>
    <property type="molecule type" value="Genomic_DNA"/>
</dbReference>
<dbReference type="STRING" id="1414654.BFR47_10515"/>
<organism evidence="1 2">
    <name type="scientific">Oceanisphaera psychrotolerans</name>
    <dbReference type="NCBI Taxonomy" id="1414654"/>
    <lineage>
        <taxon>Bacteria</taxon>
        <taxon>Pseudomonadati</taxon>
        <taxon>Pseudomonadota</taxon>
        <taxon>Gammaproteobacteria</taxon>
        <taxon>Aeromonadales</taxon>
        <taxon>Aeromonadaceae</taxon>
        <taxon>Oceanisphaera</taxon>
    </lineage>
</organism>
<evidence type="ECO:0000313" key="2">
    <source>
        <dbReference type="Proteomes" id="UP000243073"/>
    </source>
</evidence>
<dbReference type="Proteomes" id="UP000243073">
    <property type="component" value="Unassembled WGS sequence"/>
</dbReference>
<reference evidence="1 2" key="1">
    <citation type="submission" date="2016-07" db="EMBL/GenBank/DDBJ databases">
        <title>Draft Genome Sequence of Oceanisphaera psychrotolerans, isolated from coastal sediment samples.</title>
        <authorList>
            <person name="Zhuo S."/>
            <person name="Ruan Z."/>
        </authorList>
    </citation>
    <scope>NUCLEOTIDE SEQUENCE [LARGE SCALE GENOMIC DNA]</scope>
    <source>
        <strain evidence="1 2">LAM-WHM-ZC</strain>
    </source>
</reference>
<keyword evidence="2" id="KW-1185">Reference proteome</keyword>
<protein>
    <submittedName>
        <fullName evidence="1">Uncharacterized protein</fullName>
    </submittedName>
</protein>
<name>A0A1J4QI48_9GAMM</name>
<sequence length="147" mass="16376">MSFICLFFAHIDGALDFGDQIPLLIKDIESEMREIFITALRRHEYVIQPLSTQMNISIDPNSAGFEKGNAAGPVPHMVVRPQSRHQQYRKDRIGHRKQATAILATVGIFIPPTQCQPYPAVTVITAELFDADTGAPKGRPAVKECFQ</sequence>